<keyword evidence="4" id="KW-0723">Serine/threonine-protein kinase</keyword>
<dbReference type="InterPro" id="IPR000719">
    <property type="entry name" value="Prot_kinase_dom"/>
</dbReference>
<evidence type="ECO:0000256" key="6">
    <source>
        <dbReference type="ARBA" id="ARBA00022679"/>
    </source>
</evidence>
<dbReference type="HOGENOM" id="CLU_000288_114_6_1"/>
<dbReference type="PANTHER" id="PTHR47986:SF1">
    <property type="entry name" value="OS04G0685900 PROTEIN"/>
    <property type="match status" value="1"/>
</dbReference>
<dbReference type="GO" id="GO:0004675">
    <property type="term" value="F:transmembrane receptor protein serine/threonine kinase activity"/>
    <property type="evidence" value="ECO:0000318"/>
    <property type="project" value="GO_Central"/>
</dbReference>
<feature type="domain" description="Protein kinase" evidence="24">
    <location>
        <begin position="611"/>
        <end position="891"/>
    </location>
</feature>
<evidence type="ECO:0000256" key="18">
    <source>
        <dbReference type="ARBA" id="ARBA00047899"/>
    </source>
</evidence>
<evidence type="ECO:0000256" key="16">
    <source>
        <dbReference type="ARBA" id="ARBA00023170"/>
    </source>
</evidence>
<evidence type="ECO:0000256" key="11">
    <source>
        <dbReference type="ARBA" id="ARBA00022777"/>
    </source>
</evidence>
<evidence type="ECO:0000256" key="1">
    <source>
        <dbReference type="ARBA" id="ARBA00004167"/>
    </source>
</evidence>
<evidence type="ECO:0000256" key="10">
    <source>
        <dbReference type="ARBA" id="ARBA00022741"/>
    </source>
</evidence>
<dbReference type="EC" id="2.7.11.1" evidence="3"/>
<dbReference type="InterPro" id="IPR001611">
    <property type="entry name" value="Leu-rich_rpt"/>
</dbReference>
<dbReference type="InParanoid" id="D8RV54"/>
<dbReference type="SMART" id="SM00369">
    <property type="entry name" value="LRR_TYP"/>
    <property type="match status" value="6"/>
</dbReference>
<evidence type="ECO:0000259" key="24">
    <source>
        <dbReference type="PROSITE" id="PS50011"/>
    </source>
</evidence>
<evidence type="ECO:0000256" key="2">
    <source>
        <dbReference type="ARBA" id="ARBA00008684"/>
    </source>
</evidence>
<dbReference type="FunFam" id="3.30.200.20:FF:000226">
    <property type="entry name" value="receptor protein kinase TMK1"/>
    <property type="match status" value="1"/>
</dbReference>
<dbReference type="PROSITE" id="PS00108">
    <property type="entry name" value="PROTEIN_KINASE_ST"/>
    <property type="match status" value="1"/>
</dbReference>
<dbReference type="InterPro" id="IPR032675">
    <property type="entry name" value="LRR_dom_sf"/>
</dbReference>
<dbReference type="Gramene" id="EFJ23901">
    <property type="protein sequence ID" value="EFJ23901"/>
    <property type="gene ID" value="SELMODRAFT_102446"/>
</dbReference>
<dbReference type="SUPFAM" id="SSF52058">
    <property type="entry name" value="L domain-like"/>
    <property type="match status" value="1"/>
</dbReference>
<dbReference type="GO" id="GO:0007165">
    <property type="term" value="P:signal transduction"/>
    <property type="evidence" value="ECO:0000318"/>
    <property type="project" value="GO_Central"/>
</dbReference>
<dbReference type="PANTHER" id="PTHR47986">
    <property type="entry name" value="OSJNBA0070M12.3 PROTEIN"/>
    <property type="match status" value="1"/>
</dbReference>
<dbReference type="InterPro" id="IPR001245">
    <property type="entry name" value="Ser-Thr/Tyr_kinase_cat_dom"/>
</dbReference>
<dbReference type="FunFam" id="1.10.510.10:FF:000198">
    <property type="entry name" value="receptor protein kinase TMK1"/>
    <property type="match status" value="1"/>
</dbReference>
<evidence type="ECO:0000256" key="20">
    <source>
        <dbReference type="PROSITE-ProRule" id="PRU10141"/>
    </source>
</evidence>
<comment type="subcellular location">
    <subcellularLocation>
        <location evidence="1">Membrane</location>
        <topology evidence="1">Single-pass membrane protein</topology>
    </subcellularLocation>
</comment>
<dbReference type="Gene3D" id="1.10.510.10">
    <property type="entry name" value="Transferase(Phosphotransferase) domain 1"/>
    <property type="match status" value="1"/>
</dbReference>
<evidence type="ECO:0000256" key="8">
    <source>
        <dbReference type="ARBA" id="ARBA00022729"/>
    </source>
</evidence>
<reference evidence="25 26" key="1">
    <citation type="journal article" date="2011" name="Science">
        <title>The Selaginella genome identifies genetic changes associated with the evolution of vascular plants.</title>
        <authorList>
            <person name="Banks J.A."/>
            <person name="Nishiyama T."/>
            <person name="Hasebe M."/>
            <person name="Bowman J.L."/>
            <person name="Gribskov M."/>
            <person name="dePamphilis C."/>
            <person name="Albert V.A."/>
            <person name="Aono N."/>
            <person name="Aoyama T."/>
            <person name="Ambrose B.A."/>
            <person name="Ashton N.W."/>
            <person name="Axtell M.J."/>
            <person name="Barker E."/>
            <person name="Barker M.S."/>
            <person name="Bennetzen J.L."/>
            <person name="Bonawitz N.D."/>
            <person name="Chapple C."/>
            <person name="Cheng C."/>
            <person name="Correa L.G."/>
            <person name="Dacre M."/>
            <person name="DeBarry J."/>
            <person name="Dreyer I."/>
            <person name="Elias M."/>
            <person name="Engstrom E.M."/>
            <person name="Estelle M."/>
            <person name="Feng L."/>
            <person name="Finet C."/>
            <person name="Floyd S.K."/>
            <person name="Frommer W.B."/>
            <person name="Fujita T."/>
            <person name="Gramzow L."/>
            <person name="Gutensohn M."/>
            <person name="Harholt J."/>
            <person name="Hattori M."/>
            <person name="Heyl A."/>
            <person name="Hirai T."/>
            <person name="Hiwatashi Y."/>
            <person name="Ishikawa M."/>
            <person name="Iwata M."/>
            <person name="Karol K.G."/>
            <person name="Koehler B."/>
            <person name="Kolukisaoglu U."/>
            <person name="Kubo M."/>
            <person name="Kurata T."/>
            <person name="Lalonde S."/>
            <person name="Li K."/>
            <person name="Li Y."/>
            <person name="Litt A."/>
            <person name="Lyons E."/>
            <person name="Manning G."/>
            <person name="Maruyama T."/>
            <person name="Michael T.P."/>
            <person name="Mikami K."/>
            <person name="Miyazaki S."/>
            <person name="Morinaga S."/>
            <person name="Murata T."/>
            <person name="Mueller-Roeber B."/>
            <person name="Nelson D.R."/>
            <person name="Obara M."/>
            <person name="Oguri Y."/>
            <person name="Olmstead R.G."/>
            <person name="Onodera N."/>
            <person name="Petersen B.L."/>
            <person name="Pils B."/>
            <person name="Prigge M."/>
            <person name="Rensing S.A."/>
            <person name="Riano-Pachon D.M."/>
            <person name="Roberts A.W."/>
            <person name="Sato Y."/>
            <person name="Scheller H.V."/>
            <person name="Schulz B."/>
            <person name="Schulz C."/>
            <person name="Shakirov E.V."/>
            <person name="Shibagaki N."/>
            <person name="Shinohara N."/>
            <person name="Shippen D.E."/>
            <person name="Soerensen I."/>
            <person name="Sotooka R."/>
            <person name="Sugimoto N."/>
            <person name="Sugita M."/>
            <person name="Sumikawa N."/>
            <person name="Tanurdzic M."/>
            <person name="Theissen G."/>
            <person name="Ulvskov P."/>
            <person name="Wakazuki S."/>
            <person name="Weng J.K."/>
            <person name="Willats W.W."/>
            <person name="Wipf D."/>
            <person name="Wolf P.G."/>
            <person name="Yang L."/>
            <person name="Zimmer A.D."/>
            <person name="Zhu Q."/>
            <person name="Mitros T."/>
            <person name="Hellsten U."/>
            <person name="Loque D."/>
            <person name="Otillar R."/>
            <person name="Salamov A."/>
            <person name="Schmutz J."/>
            <person name="Shapiro H."/>
            <person name="Lindquist E."/>
            <person name="Lucas S."/>
            <person name="Rokhsar D."/>
            <person name="Grigoriev I.V."/>
        </authorList>
    </citation>
    <scope>NUCLEOTIDE SEQUENCE [LARGE SCALE GENOMIC DNA]</scope>
</reference>
<dbReference type="InterPro" id="IPR003591">
    <property type="entry name" value="Leu-rich_rpt_typical-subtyp"/>
</dbReference>
<dbReference type="PROSITE" id="PS00107">
    <property type="entry name" value="PROTEIN_KINASE_ATP"/>
    <property type="match status" value="1"/>
</dbReference>
<feature type="transmembrane region" description="Helical" evidence="22">
    <location>
        <begin position="507"/>
        <end position="529"/>
    </location>
</feature>
<evidence type="ECO:0000256" key="7">
    <source>
        <dbReference type="ARBA" id="ARBA00022692"/>
    </source>
</evidence>
<keyword evidence="11" id="KW-0418">Kinase</keyword>
<keyword evidence="12 20" id="KW-0067">ATP-binding</keyword>
<dbReference type="PROSITE" id="PS50011">
    <property type="entry name" value="PROTEIN_KINASE_DOM"/>
    <property type="match status" value="1"/>
</dbReference>
<dbReference type="SMART" id="SM00220">
    <property type="entry name" value="S_TKc"/>
    <property type="match status" value="1"/>
</dbReference>
<evidence type="ECO:0000256" key="3">
    <source>
        <dbReference type="ARBA" id="ARBA00012513"/>
    </source>
</evidence>
<evidence type="ECO:0000313" key="25">
    <source>
        <dbReference type="EMBL" id="EFJ23901.1"/>
    </source>
</evidence>
<dbReference type="Pfam" id="PF13855">
    <property type="entry name" value="LRR_8"/>
    <property type="match status" value="1"/>
</dbReference>
<keyword evidence="13 22" id="KW-1133">Transmembrane helix</keyword>
<keyword evidence="7 22" id="KW-0812">Transmembrane</keyword>
<dbReference type="FunCoup" id="D8RV54">
    <property type="interactions" value="1133"/>
</dbReference>
<evidence type="ECO:0000256" key="23">
    <source>
        <dbReference type="SAM" id="SignalP"/>
    </source>
</evidence>
<dbReference type="InterPro" id="IPR017441">
    <property type="entry name" value="Protein_kinase_ATP_BS"/>
</dbReference>
<keyword evidence="14 22" id="KW-0472">Membrane</keyword>
<dbReference type="InterPro" id="IPR052422">
    <property type="entry name" value="Auxin_Ser/Thr_Kinase"/>
</dbReference>
<dbReference type="KEGG" id="smo:SELMODRAFT_102446"/>
<evidence type="ECO:0000256" key="22">
    <source>
        <dbReference type="SAM" id="Phobius"/>
    </source>
</evidence>
<protein>
    <recommendedName>
        <fullName evidence="3">non-specific serine/threonine protein kinase</fullName>
        <ecNumber evidence="3">2.7.11.1</ecNumber>
    </recommendedName>
</protein>
<feature type="binding site" evidence="20">
    <location>
        <position position="639"/>
    </location>
    <ligand>
        <name>ATP</name>
        <dbReference type="ChEBI" id="CHEBI:30616"/>
    </ligand>
</feature>
<gene>
    <name evidence="25" type="ORF">SELMODRAFT_102446</name>
</gene>
<dbReference type="GO" id="GO:0016020">
    <property type="term" value="C:membrane"/>
    <property type="evidence" value="ECO:0007669"/>
    <property type="project" value="UniProtKB-SubCell"/>
</dbReference>
<feature type="chain" id="PRO_5003122146" description="non-specific serine/threonine protein kinase" evidence="23">
    <location>
        <begin position="26"/>
        <end position="959"/>
    </location>
</feature>
<dbReference type="Pfam" id="PF00560">
    <property type="entry name" value="LRR_1"/>
    <property type="match status" value="3"/>
</dbReference>
<dbReference type="CDD" id="cd14066">
    <property type="entry name" value="STKc_IRAK"/>
    <property type="match status" value="1"/>
</dbReference>
<dbReference type="FunFam" id="3.80.10.10:FF:000190">
    <property type="entry name" value="Receptor-like kinase TMK4"/>
    <property type="match status" value="1"/>
</dbReference>
<feature type="region of interest" description="Disordered" evidence="21">
    <location>
        <begin position="920"/>
        <end position="959"/>
    </location>
</feature>
<evidence type="ECO:0000256" key="12">
    <source>
        <dbReference type="ARBA" id="ARBA00022840"/>
    </source>
</evidence>
<dbReference type="Gene3D" id="3.30.200.20">
    <property type="entry name" value="Phosphorylase Kinase, domain 1"/>
    <property type="match status" value="1"/>
</dbReference>
<feature type="region of interest" description="Disordered" evidence="21">
    <location>
        <begin position="468"/>
        <end position="498"/>
    </location>
</feature>
<comment type="catalytic activity">
    <reaction evidence="19">
        <text>L-seryl-[protein] + ATP = O-phospho-L-seryl-[protein] + ADP + H(+)</text>
        <dbReference type="Rhea" id="RHEA:17989"/>
        <dbReference type="Rhea" id="RHEA-COMP:9863"/>
        <dbReference type="Rhea" id="RHEA-COMP:11604"/>
        <dbReference type="ChEBI" id="CHEBI:15378"/>
        <dbReference type="ChEBI" id="CHEBI:29999"/>
        <dbReference type="ChEBI" id="CHEBI:30616"/>
        <dbReference type="ChEBI" id="CHEBI:83421"/>
        <dbReference type="ChEBI" id="CHEBI:456216"/>
        <dbReference type="EC" id="2.7.11.1"/>
    </reaction>
</comment>
<name>D8RV54_SELML</name>
<dbReference type="InterPro" id="IPR013210">
    <property type="entry name" value="LRR_N_plant-typ"/>
</dbReference>
<sequence length="959" mass="101568">MKLKKKHPAALLLLLVASVLAMALAQTDSAELQVLQNFLKGVKNPALLDSWTGSDPCGSNWKHIKCQGSSISALQVAGLALGGTVAPDLNKLKNLENLQLQGNGFTGSLPSLSGLSQLQTALLSGNSFDTIPGDFFTGLSALTEIYLDDNPLNKSSGGWMLPAEIQNSSLLSTLSITNTSLGGSIPGFLGQMESLKVLNVAYNRISGGIPSSFGSSNLAEFRANNQQNPVLSGPITVVGTMQSLRVLWLHVNRFSGSIPDGLGEALSLQELKLNDNQLTGTIPPSLANLPALKNFTVKNNLLVGEIPVFKDTVGFEYARNNFCKSSPGEACARDVTALLHFLAGVGYPDSLTSSWIGNDPCGTSGSNGSSGSAWLGISCGSTPGTTSNVTVINLASSQLNGTLSAALGNLTTLTTLRLSDNKLEGLIPESLAKLPSLQSVDLSNNLFSAPVPAFPSSVKLNIAGNPLTPAASPGTSPPGGTSGGPAATPDGQATATTRSKRVNAGPIVGVVVGLVALLLVLFGICLLVYKKKGRKFLRLQGSNTVVVHPRTDNSSDDPEVVKIVVNNNMITSDNSDTQSRANSGPSDHVQVVEAGNLVISIHVLREATKNFSEATILGRGGFGVVYKGVLDDGTAIAVKRMESNCVVSNKGLGEFQAEIAVLTKVRHRHLVALLGYCIEGNEKMLVYEFMPQGTLSQHLFEAAKCGYPPLDWKQRLSVALDVARGMEYLHGLAHRSFIHRDLKPSNILLGDDLRAKVSDFGLVKLAPEGKYSVETRLAGTFGYLAPEYAVTGRVTTKADVFSFGVVLMELITGRRALDETQAEENMHLVTWFRRSTANKEGVRKLIDPAIESDDNFASISVVAELAGHCTAREPYQRPDMGHAVNVLSPLVEHWKPVDYEDESGGIDLDVPLPQAVKRWQELDSGGGGGGAAAVWSDTQSSLPPRPSGFAETFTSEDAR</sequence>
<evidence type="ECO:0000256" key="14">
    <source>
        <dbReference type="ARBA" id="ARBA00023136"/>
    </source>
</evidence>
<keyword evidence="8 23" id="KW-0732">Signal</keyword>
<keyword evidence="26" id="KW-1185">Reference proteome</keyword>
<dbReference type="GO" id="GO:0005524">
    <property type="term" value="F:ATP binding"/>
    <property type="evidence" value="ECO:0007669"/>
    <property type="project" value="UniProtKB-UniRule"/>
</dbReference>
<dbReference type="Proteomes" id="UP000001514">
    <property type="component" value="Unassembled WGS sequence"/>
</dbReference>
<dbReference type="InterPro" id="IPR008271">
    <property type="entry name" value="Ser/Thr_kinase_AS"/>
</dbReference>
<keyword evidence="16" id="KW-0675">Receptor</keyword>
<dbReference type="OMA" id="ECASEVN"/>
<accession>D8RV54</accession>
<dbReference type="FunFam" id="3.80.10.10:FF:000129">
    <property type="entry name" value="Leucine-rich repeat receptor-like kinase"/>
    <property type="match status" value="1"/>
</dbReference>
<comment type="similarity">
    <text evidence="2">Belongs to the protein kinase superfamily. Ser/Thr protein kinase family.</text>
</comment>
<keyword evidence="17" id="KW-0325">Glycoprotein</keyword>
<dbReference type="AlphaFoldDB" id="D8RV54"/>
<dbReference type="Pfam" id="PF07714">
    <property type="entry name" value="PK_Tyr_Ser-Thr"/>
    <property type="match status" value="1"/>
</dbReference>
<evidence type="ECO:0000256" key="13">
    <source>
        <dbReference type="ARBA" id="ARBA00022989"/>
    </source>
</evidence>
<evidence type="ECO:0000256" key="9">
    <source>
        <dbReference type="ARBA" id="ARBA00022737"/>
    </source>
</evidence>
<dbReference type="SUPFAM" id="SSF56112">
    <property type="entry name" value="Protein kinase-like (PK-like)"/>
    <property type="match status" value="1"/>
</dbReference>
<dbReference type="OrthoDB" id="1607253at2759"/>
<dbReference type="InterPro" id="IPR011009">
    <property type="entry name" value="Kinase-like_dom_sf"/>
</dbReference>
<keyword evidence="15" id="KW-1015">Disulfide bond</keyword>
<comment type="catalytic activity">
    <reaction evidence="18">
        <text>L-threonyl-[protein] + ATP = O-phospho-L-threonyl-[protein] + ADP + H(+)</text>
        <dbReference type="Rhea" id="RHEA:46608"/>
        <dbReference type="Rhea" id="RHEA-COMP:11060"/>
        <dbReference type="Rhea" id="RHEA-COMP:11605"/>
        <dbReference type="ChEBI" id="CHEBI:15378"/>
        <dbReference type="ChEBI" id="CHEBI:30013"/>
        <dbReference type="ChEBI" id="CHEBI:30616"/>
        <dbReference type="ChEBI" id="CHEBI:61977"/>
        <dbReference type="ChEBI" id="CHEBI:456216"/>
        <dbReference type="EC" id="2.7.11.1"/>
    </reaction>
</comment>
<evidence type="ECO:0000256" key="21">
    <source>
        <dbReference type="SAM" id="MobiDB-lite"/>
    </source>
</evidence>
<dbReference type="Gene3D" id="3.80.10.10">
    <property type="entry name" value="Ribonuclease Inhibitor"/>
    <property type="match status" value="2"/>
</dbReference>
<dbReference type="EMBL" id="GL377591">
    <property type="protein sequence ID" value="EFJ23901.1"/>
    <property type="molecule type" value="Genomic_DNA"/>
</dbReference>
<dbReference type="eggNOG" id="ENOG502QPQ4">
    <property type="taxonomic scope" value="Eukaryota"/>
</dbReference>
<organism evidence="26">
    <name type="scientific">Selaginella moellendorffii</name>
    <name type="common">Spikemoss</name>
    <dbReference type="NCBI Taxonomy" id="88036"/>
    <lineage>
        <taxon>Eukaryota</taxon>
        <taxon>Viridiplantae</taxon>
        <taxon>Streptophyta</taxon>
        <taxon>Embryophyta</taxon>
        <taxon>Tracheophyta</taxon>
        <taxon>Lycopodiopsida</taxon>
        <taxon>Selaginellales</taxon>
        <taxon>Selaginellaceae</taxon>
        <taxon>Selaginella</taxon>
    </lineage>
</organism>
<evidence type="ECO:0000256" key="4">
    <source>
        <dbReference type="ARBA" id="ARBA00022527"/>
    </source>
</evidence>
<evidence type="ECO:0000256" key="19">
    <source>
        <dbReference type="ARBA" id="ARBA00048679"/>
    </source>
</evidence>
<proteinExistence type="inferred from homology"/>
<evidence type="ECO:0000256" key="5">
    <source>
        <dbReference type="ARBA" id="ARBA00022614"/>
    </source>
</evidence>
<feature type="signal peptide" evidence="23">
    <location>
        <begin position="1"/>
        <end position="25"/>
    </location>
</feature>
<evidence type="ECO:0000256" key="17">
    <source>
        <dbReference type="ARBA" id="ARBA00023180"/>
    </source>
</evidence>
<dbReference type="Pfam" id="PF08263">
    <property type="entry name" value="LRRNT_2"/>
    <property type="match status" value="2"/>
</dbReference>
<keyword evidence="5" id="KW-0433">Leucine-rich repeat</keyword>
<evidence type="ECO:0000313" key="26">
    <source>
        <dbReference type="Proteomes" id="UP000001514"/>
    </source>
</evidence>
<keyword evidence="6" id="KW-0808">Transferase</keyword>
<keyword evidence="10 20" id="KW-0547">Nucleotide-binding</keyword>
<evidence type="ECO:0000256" key="15">
    <source>
        <dbReference type="ARBA" id="ARBA00023157"/>
    </source>
</evidence>
<keyword evidence="9" id="KW-0677">Repeat</keyword>